<dbReference type="EMBL" id="KB445639">
    <property type="protein sequence ID" value="EMD67193.1"/>
    <property type="molecule type" value="Genomic_DNA"/>
</dbReference>
<keyword evidence="2" id="KW-1185">Reference proteome</keyword>
<name>M2SJ28_COCSN</name>
<protein>
    <submittedName>
        <fullName evidence="1">Uncharacterized protein</fullName>
    </submittedName>
</protein>
<gene>
    <name evidence="1" type="ORF">COCSADRAFT_168421</name>
</gene>
<dbReference type="RefSeq" id="XP_007696915.1">
    <property type="nucleotide sequence ID" value="XM_007698725.1"/>
</dbReference>
<dbReference type="HOGENOM" id="CLU_829015_0_0_1"/>
<proteinExistence type="predicted"/>
<dbReference type="AlphaFoldDB" id="M2SJ28"/>
<sequence>MGFVIHSNHNCSQYLVFHTHARVNPGRHGLSICININPDYPASLIRASLDHFRILYAPLNEISIVGATDTQQARDIEASIPAPRNVATDSTFSEVLPHIVDIIHLADVKSQEGFGTCIPMLYEQARAMILNISYNDKTAWSGWMTDAAAPSSHFELLILCVSTTNFRVHRLRTRGSFVFSDPDLTIAQHMGQDSVALIEETGVRGESFPDASVLHFGLGLLIESRHYVRRMSRDKRVLFRAAYKMCEMILGLDYSGRFDTTVTATIDDFARWYGRHLKPVKWRVHESLVPQVLRSKGVLDRMKNASLLTQEELDRYLIIDTLKMEAGAQGDFYLL</sequence>
<dbReference type="OrthoDB" id="3691337at2759"/>
<reference evidence="2" key="2">
    <citation type="journal article" date="2013" name="PLoS Genet.">
        <title>Comparative genome structure, secondary metabolite, and effector coding capacity across Cochliobolus pathogens.</title>
        <authorList>
            <person name="Condon B.J."/>
            <person name="Leng Y."/>
            <person name="Wu D."/>
            <person name="Bushley K.E."/>
            <person name="Ohm R.A."/>
            <person name="Otillar R."/>
            <person name="Martin J."/>
            <person name="Schackwitz W."/>
            <person name="Grimwood J."/>
            <person name="MohdZainudin N."/>
            <person name="Xue C."/>
            <person name="Wang R."/>
            <person name="Manning V.A."/>
            <person name="Dhillon B."/>
            <person name="Tu Z.J."/>
            <person name="Steffenson B.J."/>
            <person name="Salamov A."/>
            <person name="Sun H."/>
            <person name="Lowry S."/>
            <person name="LaButti K."/>
            <person name="Han J."/>
            <person name="Copeland A."/>
            <person name="Lindquist E."/>
            <person name="Barry K."/>
            <person name="Schmutz J."/>
            <person name="Baker S.E."/>
            <person name="Ciuffetti L.M."/>
            <person name="Grigoriev I.V."/>
            <person name="Zhong S."/>
            <person name="Turgeon B.G."/>
        </authorList>
    </citation>
    <scope>NUCLEOTIDE SEQUENCE [LARGE SCALE GENOMIC DNA]</scope>
    <source>
        <strain evidence="2">ND90Pr / ATCC 201652</strain>
    </source>
</reference>
<dbReference type="KEGG" id="bsc:COCSADRAFT_168421"/>
<organism evidence="1 2">
    <name type="scientific">Cochliobolus sativus (strain ND90Pr / ATCC 201652)</name>
    <name type="common">Common root rot and spot blotch fungus</name>
    <name type="synonym">Bipolaris sorokiniana</name>
    <dbReference type="NCBI Taxonomy" id="665912"/>
    <lineage>
        <taxon>Eukaryota</taxon>
        <taxon>Fungi</taxon>
        <taxon>Dikarya</taxon>
        <taxon>Ascomycota</taxon>
        <taxon>Pezizomycotina</taxon>
        <taxon>Dothideomycetes</taxon>
        <taxon>Pleosporomycetidae</taxon>
        <taxon>Pleosporales</taxon>
        <taxon>Pleosporineae</taxon>
        <taxon>Pleosporaceae</taxon>
        <taxon>Bipolaris</taxon>
    </lineage>
</organism>
<reference evidence="1 2" key="1">
    <citation type="journal article" date="2012" name="PLoS Pathog.">
        <title>Diverse lifestyles and strategies of plant pathogenesis encoded in the genomes of eighteen Dothideomycetes fungi.</title>
        <authorList>
            <person name="Ohm R.A."/>
            <person name="Feau N."/>
            <person name="Henrissat B."/>
            <person name="Schoch C.L."/>
            <person name="Horwitz B.A."/>
            <person name="Barry K.W."/>
            <person name="Condon B.J."/>
            <person name="Copeland A.C."/>
            <person name="Dhillon B."/>
            <person name="Glaser F."/>
            <person name="Hesse C.N."/>
            <person name="Kosti I."/>
            <person name="LaButti K."/>
            <person name="Lindquist E.A."/>
            <person name="Lucas S."/>
            <person name="Salamov A.A."/>
            <person name="Bradshaw R.E."/>
            <person name="Ciuffetti L."/>
            <person name="Hamelin R.C."/>
            <person name="Kema G.H.J."/>
            <person name="Lawrence C."/>
            <person name="Scott J.A."/>
            <person name="Spatafora J.W."/>
            <person name="Turgeon B.G."/>
            <person name="de Wit P.J.G.M."/>
            <person name="Zhong S."/>
            <person name="Goodwin S.B."/>
            <person name="Grigoriev I.V."/>
        </authorList>
    </citation>
    <scope>NUCLEOTIDE SEQUENCE [LARGE SCALE GENOMIC DNA]</scope>
    <source>
        <strain evidence="2">ND90Pr / ATCC 201652</strain>
    </source>
</reference>
<dbReference type="GeneID" id="19132576"/>
<accession>M2SJ28</accession>
<evidence type="ECO:0000313" key="2">
    <source>
        <dbReference type="Proteomes" id="UP000016934"/>
    </source>
</evidence>
<evidence type="ECO:0000313" key="1">
    <source>
        <dbReference type="EMBL" id="EMD67193.1"/>
    </source>
</evidence>
<dbReference type="Proteomes" id="UP000016934">
    <property type="component" value="Unassembled WGS sequence"/>
</dbReference>